<name>A0AAD3CYJ3_9STRA</name>
<evidence type="ECO:0000256" key="1">
    <source>
        <dbReference type="SAM" id="Phobius"/>
    </source>
</evidence>
<organism evidence="2 3">
    <name type="scientific">Chaetoceros tenuissimus</name>
    <dbReference type="NCBI Taxonomy" id="426638"/>
    <lineage>
        <taxon>Eukaryota</taxon>
        <taxon>Sar</taxon>
        <taxon>Stramenopiles</taxon>
        <taxon>Ochrophyta</taxon>
        <taxon>Bacillariophyta</taxon>
        <taxon>Coscinodiscophyceae</taxon>
        <taxon>Chaetocerotophycidae</taxon>
        <taxon>Chaetocerotales</taxon>
        <taxon>Chaetocerotaceae</taxon>
        <taxon>Chaetoceros</taxon>
    </lineage>
</organism>
<keyword evidence="1" id="KW-1133">Transmembrane helix</keyword>
<evidence type="ECO:0000313" key="2">
    <source>
        <dbReference type="EMBL" id="GFH53511.1"/>
    </source>
</evidence>
<dbReference type="EMBL" id="BLLK01000047">
    <property type="protein sequence ID" value="GFH53511.1"/>
    <property type="molecule type" value="Genomic_DNA"/>
</dbReference>
<sequence length="113" mass="13565">MFQRLTKNQKRLWGVGAAVIGFGSLIKFGYFYLSREMIVNNLADRDKEARKYLKESQEFSKWAAEDRKKKMKHTLTPEQKEQLQQYLLMMAESDKDVYPYEAKGMRQRLEERF</sequence>
<reference evidence="2 3" key="1">
    <citation type="journal article" date="2021" name="Sci. Rep.">
        <title>The genome of the diatom Chaetoceros tenuissimus carries an ancient integrated fragment of an extant virus.</title>
        <authorList>
            <person name="Hongo Y."/>
            <person name="Kimura K."/>
            <person name="Takaki Y."/>
            <person name="Yoshida Y."/>
            <person name="Baba S."/>
            <person name="Kobayashi G."/>
            <person name="Nagasaki K."/>
            <person name="Hano T."/>
            <person name="Tomaru Y."/>
        </authorList>
    </citation>
    <scope>NUCLEOTIDE SEQUENCE [LARGE SCALE GENOMIC DNA]</scope>
    <source>
        <strain evidence="2 3">NIES-3715</strain>
    </source>
</reference>
<accession>A0AAD3CYJ3</accession>
<proteinExistence type="predicted"/>
<dbReference type="SUPFAM" id="SSF158682">
    <property type="entry name" value="TerB-like"/>
    <property type="match status" value="1"/>
</dbReference>
<comment type="caution">
    <text evidence="2">The sequence shown here is derived from an EMBL/GenBank/DDBJ whole genome shotgun (WGS) entry which is preliminary data.</text>
</comment>
<keyword evidence="1" id="KW-0812">Transmembrane</keyword>
<dbReference type="InterPro" id="IPR029024">
    <property type="entry name" value="TerB-like"/>
</dbReference>
<protein>
    <submittedName>
        <fullName evidence="2">Uncharacterized protein</fullName>
    </submittedName>
</protein>
<keyword evidence="3" id="KW-1185">Reference proteome</keyword>
<keyword evidence="1" id="KW-0472">Membrane</keyword>
<feature type="transmembrane region" description="Helical" evidence="1">
    <location>
        <begin position="12"/>
        <end position="33"/>
    </location>
</feature>
<evidence type="ECO:0000313" key="3">
    <source>
        <dbReference type="Proteomes" id="UP001054902"/>
    </source>
</evidence>
<gene>
    <name evidence="2" type="ORF">CTEN210_09987</name>
</gene>
<dbReference type="Proteomes" id="UP001054902">
    <property type="component" value="Unassembled WGS sequence"/>
</dbReference>
<dbReference type="AlphaFoldDB" id="A0AAD3CYJ3"/>